<feature type="compositionally biased region" description="Polar residues" evidence="1">
    <location>
        <begin position="46"/>
        <end position="56"/>
    </location>
</feature>
<comment type="caution">
    <text evidence="2">The sequence shown here is derived from an EMBL/GenBank/DDBJ whole genome shotgun (WGS) entry which is preliminary data.</text>
</comment>
<evidence type="ECO:0000313" key="3">
    <source>
        <dbReference type="Proteomes" id="UP000233365"/>
    </source>
</evidence>
<sequence length="69" mass="7389">MTCQTSAVPIRSTKPRQSPYHGLKSLVQITGPKLGPGIGIEHQNHGSKSAHQTGFQSSRHQAICNLIAT</sequence>
<proteinExistence type="predicted"/>
<evidence type="ECO:0000313" key="2">
    <source>
        <dbReference type="EMBL" id="PKR47274.1"/>
    </source>
</evidence>
<dbReference type="Proteomes" id="UP000233365">
    <property type="component" value="Unassembled WGS sequence"/>
</dbReference>
<organism evidence="2 3">
    <name type="scientific">Thalassospira povalilytica</name>
    <dbReference type="NCBI Taxonomy" id="732237"/>
    <lineage>
        <taxon>Bacteria</taxon>
        <taxon>Pseudomonadati</taxon>
        <taxon>Pseudomonadota</taxon>
        <taxon>Alphaproteobacteria</taxon>
        <taxon>Rhodospirillales</taxon>
        <taxon>Thalassospiraceae</taxon>
        <taxon>Thalassospira</taxon>
    </lineage>
</organism>
<gene>
    <name evidence="2" type="ORF">CU041_19845</name>
</gene>
<reference evidence="2 3" key="1">
    <citation type="submission" date="2017-11" db="EMBL/GenBank/DDBJ databases">
        <title>Biodiversity and function of Thalassospira species in the particle-attached aromatic-hydrocarbon-degrading consortia from the surface seawater of the China South Sea.</title>
        <authorList>
            <person name="Dong C."/>
            <person name="Liu R."/>
            <person name="Shao Z."/>
        </authorList>
    </citation>
    <scope>NUCLEOTIDE SEQUENCE [LARGE SCALE GENOMIC DNA]</scope>
    <source>
        <strain evidence="2 3">139Z-12</strain>
    </source>
</reference>
<evidence type="ECO:0000256" key="1">
    <source>
        <dbReference type="SAM" id="MobiDB-lite"/>
    </source>
</evidence>
<feature type="region of interest" description="Disordered" evidence="1">
    <location>
        <begin position="1"/>
        <end position="22"/>
    </location>
</feature>
<name>A0ABX4R3A1_9PROT</name>
<accession>A0ABX4R3A1</accession>
<keyword evidence="3" id="KW-1185">Reference proteome</keyword>
<protein>
    <submittedName>
        <fullName evidence="2">Uncharacterized protein</fullName>
    </submittedName>
</protein>
<feature type="region of interest" description="Disordered" evidence="1">
    <location>
        <begin position="34"/>
        <end position="56"/>
    </location>
</feature>
<dbReference type="EMBL" id="PGTS01000010">
    <property type="protein sequence ID" value="PKR47274.1"/>
    <property type="molecule type" value="Genomic_DNA"/>
</dbReference>